<dbReference type="PROSITE" id="PS51186">
    <property type="entry name" value="GNAT"/>
    <property type="match status" value="1"/>
</dbReference>
<evidence type="ECO:0000256" key="3">
    <source>
        <dbReference type="SAM" id="MobiDB-lite"/>
    </source>
</evidence>
<dbReference type="Gene3D" id="3.40.630.30">
    <property type="match status" value="1"/>
</dbReference>
<dbReference type="InterPro" id="IPR016181">
    <property type="entry name" value="Acyl_CoA_acyltransferase"/>
</dbReference>
<dbReference type="InterPro" id="IPR000182">
    <property type="entry name" value="GNAT_dom"/>
</dbReference>
<evidence type="ECO:0000259" key="4">
    <source>
        <dbReference type="PROSITE" id="PS51186"/>
    </source>
</evidence>
<evidence type="ECO:0000313" key="6">
    <source>
        <dbReference type="Proteomes" id="UP000734511"/>
    </source>
</evidence>
<dbReference type="PANTHER" id="PTHR43877:SF1">
    <property type="entry name" value="ACETYLTRANSFERASE"/>
    <property type="match status" value="1"/>
</dbReference>
<feature type="region of interest" description="Disordered" evidence="3">
    <location>
        <begin position="83"/>
        <end position="116"/>
    </location>
</feature>
<name>A0ABX0ZTY5_9ACTN</name>
<dbReference type="SUPFAM" id="SSF55729">
    <property type="entry name" value="Acyl-CoA N-acyltransferases (Nat)"/>
    <property type="match status" value="2"/>
</dbReference>
<protein>
    <submittedName>
        <fullName evidence="5">GNAT family N-acetyltransferase</fullName>
    </submittedName>
</protein>
<dbReference type="EMBL" id="JAATEJ010000011">
    <property type="protein sequence ID" value="NJP44963.1"/>
    <property type="molecule type" value="Genomic_DNA"/>
</dbReference>
<accession>A0ABX0ZTY5</accession>
<reference evidence="5 6" key="1">
    <citation type="submission" date="2020-03" db="EMBL/GenBank/DDBJ databases">
        <title>WGS of actinomycetes isolated from Thailand.</title>
        <authorList>
            <person name="Thawai C."/>
        </authorList>
    </citation>
    <scope>NUCLEOTIDE SEQUENCE [LARGE SCALE GENOMIC DNA]</scope>
    <source>
        <strain evidence="5 6">PRB2-1</strain>
    </source>
</reference>
<proteinExistence type="predicted"/>
<evidence type="ECO:0000256" key="1">
    <source>
        <dbReference type="ARBA" id="ARBA00022679"/>
    </source>
</evidence>
<feature type="compositionally biased region" description="Low complexity" evidence="3">
    <location>
        <begin position="83"/>
        <end position="98"/>
    </location>
</feature>
<evidence type="ECO:0000256" key="2">
    <source>
        <dbReference type="ARBA" id="ARBA00023315"/>
    </source>
</evidence>
<keyword evidence="6" id="KW-1185">Reference proteome</keyword>
<feature type="domain" description="N-acetyltransferase" evidence="4">
    <location>
        <begin position="6"/>
        <end position="219"/>
    </location>
</feature>
<organism evidence="5 6">
    <name type="scientific">Actinacidiphila epipremni</name>
    <dbReference type="NCBI Taxonomy" id="2053013"/>
    <lineage>
        <taxon>Bacteria</taxon>
        <taxon>Bacillati</taxon>
        <taxon>Actinomycetota</taxon>
        <taxon>Actinomycetes</taxon>
        <taxon>Kitasatosporales</taxon>
        <taxon>Streptomycetaceae</taxon>
        <taxon>Actinacidiphila</taxon>
    </lineage>
</organism>
<keyword evidence="2" id="KW-0012">Acyltransferase</keyword>
<dbReference type="Pfam" id="PF00583">
    <property type="entry name" value="Acetyltransf_1"/>
    <property type="match status" value="1"/>
</dbReference>
<dbReference type="RefSeq" id="WP_167983818.1">
    <property type="nucleotide sequence ID" value="NZ_JAATEJ010000011.1"/>
</dbReference>
<dbReference type="Proteomes" id="UP000734511">
    <property type="component" value="Unassembled WGS sequence"/>
</dbReference>
<evidence type="ECO:0000313" key="5">
    <source>
        <dbReference type="EMBL" id="NJP44963.1"/>
    </source>
</evidence>
<comment type="caution">
    <text evidence="5">The sequence shown here is derived from an EMBL/GenBank/DDBJ whole genome shotgun (WGS) entry which is preliminary data.</text>
</comment>
<sequence>MPANPSPLTAPTAEDFRAWYRVQCAAFAHDRPGEPLPSQAAVQARLAATDRHRHVLWLLRGTADEPVATASLRLPAQGTATGSAAASASAAASGTPDTGPGPGPGPGPTATGARTGGQGAVAEIRLTVHPAHRRLGTGSRLLSTVTEAALAAGCGGVVGEVVCGTSGEGFLATRDFLPVLRRTWQRLPLAEIPDPVGKLPGVPHPGYRLTAWEGAPPAALAGGFAAALRTLPALPPDTGLAPGETRWDPDHVPDAVRLAAGRGDRLLTVAALHDGPDAAEDAGGLAGHTTVLLPGDGTGPALQYGTAVVPAHRGNGLGLWMKAELLRRLAAAGPGVTELHTAVPDDNRHMLAVNTALGFRPLRRSVRYRLRLRRR</sequence>
<dbReference type="InterPro" id="IPR050832">
    <property type="entry name" value="Bact_Acetyltransf"/>
</dbReference>
<dbReference type="PANTHER" id="PTHR43877">
    <property type="entry name" value="AMINOALKYLPHOSPHONATE N-ACETYLTRANSFERASE-RELATED-RELATED"/>
    <property type="match status" value="1"/>
</dbReference>
<keyword evidence="1" id="KW-0808">Transferase</keyword>
<gene>
    <name evidence="5" type="ORF">HCN08_16385</name>
</gene>